<proteinExistence type="predicted"/>
<dbReference type="PANTHER" id="PTHR43217:SF2">
    <property type="entry name" value="SUCCINATE-SEMIALDEHYDE DEHYDROGENASE [NADP(+)]"/>
    <property type="match status" value="1"/>
</dbReference>
<dbReference type="SUPFAM" id="SSF53720">
    <property type="entry name" value="ALDH-like"/>
    <property type="match status" value="1"/>
</dbReference>
<evidence type="ECO:0000313" key="3">
    <source>
        <dbReference type="EMBL" id="MDN4483021.1"/>
    </source>
</evidence>
<accession>A0AB35MGY3</accession>
<dbReference type="EMBL" id="JAUHQB010000003">
    <property type="protein sequence ID" value="MDN4483021.1"/>
    <property type="molecule type" value="Genomic_DNA"/>
</dbReference>
<dbReference type="AlphaFoldDB" id="A0AB35MGY3"/>
<protein>
    <submittedName>
        <fullName evidence="3">Aldehyde dehydrogenase family protein</fullName>
    </submittedName>
</protein>
<reference evidence="3 4" key="1">
    <citation type="submission" date="2023-06" db="EMBL/GenBank/DDBJ databases">
        <title>SYSU T0a273.</title>
        <authorList>
            <person name="Gao L."/>
            <person name="Fang B.-Z."/>
            <person name="Li W.-J."/>
        </authorList>
    </citation>
    <scope>NUCLEOTIDE SEQUENCE [LARGE SCALE GENOMIC DNA]</scope>
    <source>
        <strain evidence="3 4">SYSU T0a273</strain>
    </source>
</reference>
<organism evidence="3 4">
    <name type="scientific">Demequina lignilytica</name>
    <dbReference type="NCBI Taxonomy" id="3051663"/>
    <lineage>
        <taxon>Bacteria</taxon>
        <taxon>Bacillati</taxon>
        <taxon>Actinomycetota</taxon>
        <taxon>Actinomycetes</taxon>
        <taxon>Micrococcales</taxon>
        <taxon>Demequinaceae</taxon>
        <taxon>Demequina</taxon>
    </lineage>
</organism>
<dbReference type="InterPro" id="IPR016163">
    <property type="entry name" value="Ald_DH_C"/>
</dbReference>
<dbReference type="Gene3D" id="3.40.309.10">
    <property type="entry name" value="Aldehyde Dehydrogenase, Chain A, domain 2"/>
    <property type="match status" value="1"/>
</dbReference>
<feature type="domain" description="Aldehyde dehydrogenase" evidence="2">
    <location>
        <begin position="4"/>
        <end position="450"/>
    </location>
</feature>
<dbReference type="PANTHER" id="PTHR43217">
    <property type="entry name" value="SUCCINATE SEMIALDEHYDE DEHYDROGENASE [NAD(P)+] SAD"/>
    <property type="match status" value="1"/>
</dbReference>
<gene>
    <name evidence="3" type="ORF">QQ002_05640</name>
</gene>
<evidence type="ECO:0000259" key="2">
    <source>
        <dbReference type="Pfam" id="PF00171"/>
    </source>
</evidence>
<dbReference type="InterPro" id="IPR016161">
    <property type="entry name" value="Ald_DH/histidinol_DH"/>
</dbReference>
<dbReference type="Pfam" id="PF00171">
    <property type="entry name" value="Aldedh"/>
    <property type="match status" value="1"/>
</dbReference>
<sequence>MSGYAVTDPYTGHRHADYDQATDAAVDAAIAAADDAYRTWARTAAPEDRAATLRAIAGLLRERADEFGEIQRRETGKPTGHGAGEAHYGAGLAEYFADHAVELVEDMPVDTSGDGVGFVRRAPTGALLCIVPWNAPVHLSMRFIAPNLAIGNTVIVKPDPHCPGSAEALQRVMDDAGVPAGAVVTLRASNTQVAHAIADPRVAGVSLTGSRRAGAAVAEVAGRNLTKVALELGGSDPFVVLSTDDLDAVVETAFWNRMILQGQACCSAKRFVVIDELHDAFAERLVARMRTAGVGDPEVDDVEIGSLCSVEAAERVEVQVRAAVAHGATLLTGGERDGALLSPGVLVDVAPGNPVYGEEIFGPVATVHRVADEAEAIAVANDTAYGLGAFVFTTDPAQGDRVADAIDAGMVRINRGLDLRPERPFGGVKASGMGHAEGLRAADVFANLKFIHADA</sequence>
<dbReference type="GO" id="GO:0004777">
    <property type="term" value="F:succinate-semialdehyde dehydrogenase (NAD+) activity"/>
    <property type="evidence" value="ECO:0007669"/>
    <property type="project" value="TreeGrafter"/>
</dbReference>
<dbReference type="Proteomes" id="UP001172756">
    <property type="component" value="Unassembled WGS sequence"/>
</dbReference>
<dbReference type="InterPro" id="IPR015590">
    <property type="entry name" value="Aldehyde_DH_dom"/>
</dbReference>
<keyword evidence="1" id="KW-0560">Oxidoreductase</keyword>
<dbReference type="InterPro" id="IPR016162">
    <property type="entry name" value="Ald_DH_N"/>
</dbReference>
<dbReference type="InterPro" id="IPR047110">
    <property type="entry name" value="GABD/Sad-like"/>
</dbReference>
<evidence type="ECO:0000313" key="4">
    <source>
        <dbReference type="Proteomes" id="UP001172756"/>
    </source>
</evidence>
<evidence type="ECO:0000256" key="1">
    <source>
        <dbReference type="ARBA" id="ARBA00023002"/>
    </source>
</evidence>
<comment type="caution">
    <text evidence="3">The sequence shown here is derived from an EMBL/GenBank/DDBJ whole genome shotgun (WGS) entry which is preliminary data.</text>
</comment>
<dbReference type="Gene3D" id="3.40.605.10">
    <property type="entry name" value="Aldehyde Dehydrogenase, Chain A, domain 1"/>
    <property type="match status" value="1"/>
</dbReference>
<name>A0AB35MGY3_9MICO</name>
<dbReference type="RefSeq" id="WP_301159994.1">
    <property type="nucleotide sequence ID" value="NZ_JAUHQB010000003.1"/>
</dbReference>